<evidence type="ECO:0000313" key="6">
    <source>
        <dbReference type="EMBL" id="KAK8865973.1"/>
    </source>
</evidence>
<dbReference type="GeneID" id="92178381"/>
<feature type="compositionally biased region" description="Polar residues" evidence="5">
    <location>
        <begin position="573"/>
        <end position="588"/>
    </location>
</feature>
<dbReference type="RefSeq" id="XP_066805452.1">
    <property type="nucleotide sequence ID" value="XM_066944251.1"/>
</dbReference>
<feature type="repeat" description="TPR" evidence="3">
    <location>
        <begin position="76"/>
        <end position="109"/>
    </location>
</feature>
<dbReference type="InterPro" id="IPR019734">
    <property type="entry name" value="TPR_rpt"/>
</dbReference>
<dbReference type="Proteomes" id="UP001388673">
    <property type="component" value="Unassembled WGS sequence"/>
</dbReference>
<dbReference type="SUPFAM" id="SSF48452">
    <property type="entry name" value="TPR-like"/>
    <property type="match status" value="1"/>
</dbReference>
<feature type="coiled-coil region" evidence="4">
    <location>
        <begin position="119"/>
        <end position="153"/>
    </location>
</feature>
<dbReference type="KEGG" id="kne:92178381"/>
<dbReference type="SMART" id="SM00028">
    <property type="entry name" value="TPR"/>
    <property type="match status" value="2"/>
</dbReference>
<gene>
    <name evidence="6" type="ORF">IAR55_001122</name>
</gene>
<keyword evidence="1" id="KW-0677">Repeat</keyword>
<keyword evidence="4" id="KW-0175">Coiled coil</keyword>
<dbReference type="EMBL" id="JBCAWK010000002">
    <property type="protein sequence ID" value="KAK8865973.1"/>
    <property type="molecule type" value="Genomic_DNA"/>
</dbReference>
<dbReference type="AlphaFoldDB" id="A0AAW0Z4Y5"/>
<feature type="region of interest" description="Disordered" evidence="5">
    <location>
        <begin position="572"/>
        <end position="608"/>
    </location>
</feature>
<name>A0AAW0Z4Y5_9TREE</name>
<sequence>MSRKSLAKEYQDMGMKYWKEGNYEEAWKNFDKALNFAGKDLTLMDFKAAAMCKLPAWRRNALEVSNEVIKNWPQSYKGYFRRASILSALKQYDMALTMIQRAVELGPTQAQNQTLYTTLQRLRSRIIVEKDNYDRAKAAKDEGERLRQEATREAARRSRVNYIQRLSPDVLLSIAEHGMADYPGFVSKMAGVCRLWRGILVNQKSLWNKLVLGKKRVMEKVKVYTERTEGLFMEIVITDAFDTSKTDEVVTAIRPFLKNVRRLDVTADSRTIETLLSRWKGRFRQLRDLHVELLPNSITEFRTPVMVNDVACGLLDTEARSLMHVQLNGISISQRKREALRIDTQGTVISKDDQAAELLDPVYWMQHPEHIASIRTLSLVHCVITSAWPDLSDLLRLTPQLTALSTQQTATYPMPEFTDWVKMWRVRGRNIVVPELQSYSACSYSNLIRFEDVSVPSLQHVDLWKASPFAVSGWFSARGLEAARSTLVSLDLGHCAVDQAELLSVLAKLPGLRFLNVSYCSVDNTFIEALERKGDATKDSLPNLVALSIAGNADITSGALRRLVLSRLPGGLKTTSSSSQPGIPSARSSAFRPTAPPTKASPFAPSRPKPATVIVTPIPQVSSTSIVQPFSSSRSSTLPALNWLCIDHCERIESEFPDLLRKKVRFVSHNLSAKPTDMRIRGKGRWAWDADFTGDCGRGESGCMLRRTPGTRDGWHVHHTCGIDDVSEEEPGWTKSQGTAPHMGSGGLRSAVSLGSWDD</sequence>
<feature type="repeat" description="TPR" evidence="3">
    <location>
        <begin position="7"/>
        <end position="40"/>
    </location>
</feature>
<dbReference type="GO" id="GO:0051879">
    <property type="term" value="F:Hsp90 protein binding"/>
    <property type="evidence" value="ECO:0007669"/>
    <property type="project" value="TreeGrafter"/>
</dbReference>
<dbReference type="PANTHER" id="PTHR22904:SF523">
    <property type="entry name" value="STRESS-INDUCED-PHOSPHOPROTEIN 1"/>
    <property type="match status" value="1"/>
</dbReference>
<comment type="caution">
    <text evidence="6">The sequence shown here is derived from an EMBL/GenBank/DDBJ whole genome shotgun (WGS) entry which is preliminary data.</text>
</comment>
<evidence type="ECO:0008006" key="8">
    <source>
        <dbReference type="Google" id="ProtNLM"/>
    </source>
</evidence>
<dbReference type="PROSITE" id="PS50005">
    <property type="entry name" value="TPR"/>
    <property type="match status" value="2"/>
</dbReference>
<feature type="region of interest" description="Disordered" evidence="5">
    <location>
        <begin position="727"/>
        <end position="759"/>
    </location>
</feature>
<dbReference type="Gene3D" id="1.25.40.10">
    <property type="entry name" value="Tetratricopeptide repeat domain"/>
    <property type="match status" value="1"/>
</dbReference>
<evidence type="ECO:0000256" key="1">
    <source>
        <dbReference type="ARBA" id="ARBA00022737"/>
    </source>
</evidence>
<proteinExistence type="predicted"/>
<protein>
    <recommendedName>
        <fullName evidence="8">F-box domain-containing protein</fullName>
    </recommendedName>
</protein>
<evidence type="ECO:0000256" key="4">
    <source>
        <dbReference type="SAM" id="Coils"/>
    </source>
</evidence>
<dbReference type="Gene3D" id="3.80.10.10">
    <property type="entry name" value="Ribonuclease Inhibitor"/>
    <property type="match status" value="1"/>
</dbReference>
<evidence type="ECO:0000313" key="7">
    <source>
        <dbReference type="Proteomes" id="UP001388673"/>
    </source>
</evidence>
<accession>A0AAW0Z4Y5</accession>
<organism evidence="6 7">
    <name type="scientific">Kwoniella newhampshirensis</name>
    <dbReference type="NCBI Taxonomy" id="1651941"/>
    <lineage>
        <taxon>Eukaryota</taxon>
        <taxon>Fungi</taxon>
        <taxon>Dikarya</taxon>
        <taxon>Basidiomycota</taxon>
        <taxon>Agaricomycotina</taxon>
        <taxon>Tremellomycetes</taxon>
        <taxon>Tremellales</taxon>
        <taxon>Cryptococcaceae</taxon>
        <taxon>Kwoniella</taxon>
    </lineage>
</organism>
<dbReference type="InterPro" id="IPR032675">
    <property type="entry name" value="LRR_dom_sf"/>
</dbReference>
<dbReference type="InterPro" id="IPR011990">
    <property type="entry name" value="TPR-like_helical_dom_sf"/>
</dbReference>
<evidence type="ECO:0000256" key="3">
    <source>
        <dbReference type="PROSITE-ProRule" id="PRU00339"/>
    </source>
</evidence>
<dbReference type="SUPFAM" id="SSF52047">
    <property type="entry name" value="RNI-like"/>
    <property type="match status" value="1"/>
</dbReference>
<dbReference type="PANTHER" id="PTHR22904">
    <property type="entry name" value="TPR REPEAT CONTAINING PROTEIN"/>
    <property type="match status" value="1"/>
</dbReference>
<reference evidence="6 7" key="1">
    <citation type="journal article" date="2024" name="bioRxiv">
        <title>Comparative genomics of Cryptococcus and Kwoniella reveals pathogenesis evolution and contrasting karyotype dynamics via intercentromeric recombination or chromosome fusion.</title>
        <authorList>
            <person name="Coelho M.A."/>
            <person name="David-Palma M."/>
            <person name="Shea T."/>
            <person name="Bowers K."/>
            <person name="McGinley-Smith S."/>
            <person name="Mohammad A.W."/>
            <person name="Gnirke A."/>
            <person name="Yurkov A.M."/>
            <person name="Nowrousian M."/>
            <person name="Sun S."/>
            <person name="Cuomo C.A."/>
            <person name="Heitman J."/>
        </authorList>
    </citation>
    <scope>NUCLEOTIDE SEQUENCE [LARGE SCALE GENOMIC DNA]</scope>
    <source>
        <strain evidence="6 7">CBS 13917</strain>
    </source>
</reference>
<keyword evidence="7" id="KW-1185">Reference proteome</keyword>
<evidence type="ECO:0000256" key="5">
    <source>
        <dbReference type="SAM" id="MobiDB-lite"/>
    </source>
</evidence>
<evidence type="ECO:0000256" key="2">
    <source>
        <dbReference type="ARBA" id="ARBA00022803"/>
    </source>
</evidence>
<keyword evidence="2 3" id="KW-0802">TPR repeat</keyword>